<reference evidence="6" key="2">
    <citation type="submission" date="2017-10" db="EMBL/GenBank/DDBJ databases">
        <title>Ladona fulva Genome sequencing and assembly.</title>
        <authorList>
            <person name="Murali S."/>
            <person name="Richards S."/>
            <person name="Bandaranaike D."/>
            <person name="Bellair M."/>
            <person name="Blankenburg K."/>
            <person name="Chao H."/>
            <person name="Dinh H."/>
            <person name="Doddapaneni H."/>
            <person name="Dugan-Rocha S."/>
            <person name="Elkadiri S."/>
            <person name="Gnanaolivu R."/>
            <person name="Hernandez B."/>
            <person name="Skinner E."/>
            <person name="Javaid M."/>
            <person name="Lee S."/>
            <person name="Li M."/>
            <person name="Ming W."/>
            <person name="Munidasa M."/>
            <person name="Muniz J."/>
            <person name="Nguyen L."/>
            <person name="Hughes D."/>
            <person name="Osuji N."/>
            <person name="Pu L.-L."/>
            <person name="Puazo M."/>
            <person name="Qu C."/>
            <person name="Quiroz J."/>
            <person name="Raj R."/>
            <person name="Weissenberger G."/>
            <person name="Xin Y."/>
            <person name="Zou X."/>
            <person name="Han Y."/>
            <person name="Worley K."/>
            <person name="Muzny D."/>
            <person name="Gibbs R."/>
        </authorList>
    </citation>
    <scope>NUCLEOTIDE SEQUENCE</scope>
    <source>
        <strain evidence="6">Sampled in the wild</strain>
    </source>
</reference>
<keyword evidence="3" id="KW-0325">Glycoprotein</keyword>
<reference evidence="6" key="1">
    <citation type="submission" date="2013-04" db="EMBL/GenBank/DDBJ databases">
        <authorList>
            <person name="Qu J."/>
            <person name="Murali S.C."/>
            <person name="Bandaranaike D."/>
            <person name="Bellair M."/>
            <person name="Blankenburg K."/>
            <person name="Chao H."/>
            <person name="Dinh H."/>
            <person name="Doddapaneni H."/>
            <person name="Downs B."/>
            <person name="Dugan-Rocha S."/>
            <person name="Elkadiri S."/>
            <person name="Gnanaolivu R.D."/>
            <person name="Hernandez B."/>
            <person name="Javaid M."/>
            <person name="Jayaseelan J.C."/>
            <person name="Lee S."/>
            <person name="Li M."/>
            <person name="Ming W."/>
            <person name="Munidasa M."/>
            <person name="Muniz J."/>
            <person name="Nguyen L."/>
            <person name="Ongeri F."/>
            <person name="Osuji N."/>
            <person name="Pu L.-L."/>
            <person name="Puazo M."/>
            <person name="Qu C."/>
            <person name="Quiroz J."/>
            <person name="Raj R."/>
            <person name="Weissenberger G."/>
            <person name="Xin Y."/>
            <person name="Zou X."/>
            <person name="Han Y."/>
            <person name="Richards S."/>
            <person name="Worley K."/>
            <person name="Muzny D."/>
            <person name="Gibbs R."/>
        </authorList>
    </citation>
    <scope>NUCLEOTIDE SEQUENCE</scope>
    <source>
        <strain evidence="6">Sampled in the wild</strain>
    </source>
</reference>
<dbReference type="AlphaFoldDB" id="A0A8K0KP78"/>
<dbReference type="GO" id="GO:0006952">
    <property type="term" value="P:defense response"/>
    <property type="evidence" value="ECO:0007669"/>
    <property type="project" value="InterPro"/>
</dbReference>
<comment type="catalytic activity">
    <reaction evidence="4">
        <text>Random hydrolysis of (1-&gt;4)-linkages between N-acetyl-beta-D-glucosamine and D-glucuronate residues in hyaluronate.</text>
        <dbReference type="EC" id="3.2.1.35"/>
    </reaction>
</comment>
<gene>
    <name evidence="6" type="ORF">J437_LFUL017350</name>
</gene>
<evidence type="ECO:0000256" key="3">
    <source>
        <dbReference type="ARBA" id="ARBA00023180"/>
    </source>
</evidence>
<keyword evidence="4" id="KW-0326">Glycosidase</keyword>
<feature type="signal peptide" evidence="5">
    <location>
        <begin position="1"/>
        <end position="24"/>
    </location>
</feature>
<dbReference type="InterPro" id="IPR017853">
    <property type="entry name" value="GH"/>
</dbReference>
<dbReference type="GO" id="GO:0030214">
    <property type="term" value="P:hyaluronan catabolic process"/>
    <property type="evidence" value="ECO:0007669"/>
    <property type="project" value="TreeGrafter"/>
</dbReference>
<dbReference type="GO" id="GO:0004415">
    <property type="term" value="F:hyalurononglucosaminidase activity"/>
    <property type="evidence" value="ECO:0007669"/>
    <property type="project" value="UniProtKB-UniRule"/>
</dbReference>
<keyword evidence="7" id="KW-1185">Reference proteome</keyword>
<dbReference type="Proteomes" id="UP000792457">
    <property type="component" value="Unassembled WGS sequence"/>
</dbReference>
<organism evidence="6 7">
    <name type="scientific">Ladona fulva</name>
    <name type="common">Scarce chaser dragonfly</name>
    <name type="synonym">Libellula fulva</name>
    <dbReference type="NCBI Taxonomy" id="123851"/>
    <lineage>
        <taxon>Eukaryota</taxon>
        <taxon>Metazoa</taxon>
        <taxon>Ecdysozoa</taxon>
        <taxon>Arthropoda</taxon>
        <taxon>Hexapoda</taxon>
        <taxon>Insecta</taxon>
        <taxon>Pterygota</taxon>
        <taxon>Palaeoptera</taxon>
        <taxon>Odonata</taxon>
        <taxon>Epiprocta</taxon>
        <taxon>Anisoptera</taxon>
        <taxon>Libelluloidea</taxon>
        <taxon>Libellulidae</taxon>
        <taxon>Ladona</taxon>
    </lineage>
</organism>
<evidence type="ECO:0000256" key="2">
    <source>
        <dbReference type="ARBA" id="ARBA00023157"/>
    </source>
</evidence>
<evidence type="ECO:0000256" key="4">
    <source>
        <dbReference type="RuleBase" id="RU610713"/>
    </source>
</evidence>
<accession>A0A8K0KP78</accession>
<dbReference type="Gene3D" id="3.20.20.70">
    <property type="entry name" value="Aldolase class I"/>
    <property type="match status" value="1"/>
</dbReference>
<dbReference type="InterPro" id="IPR001329">
    <property type="entry name" value="Venom_Hyaluronidase"/>
</dbReference>
<dbReference type="InterPro" id="IPR013785">
    <property type="entry name" value="Aldolase_TIM"/>
</dbReference>
<proteinExistence type="inferred from homology"/>
<name>A0A8K0KP78_LADFU</name>
<evidence type="ECO:0000256" key="1">
    <source>
        <dbReference type="ARBA" id="ARBA00008871"/>
    </source>
</evidence>
<keyword evidence="4" id="KW-0378">Hydrolase</keyword>
<comment type="similarity">
    <text evidence="1 4">Belongs to the glycosyl hydrolase 56 family.</text>
</comment>
<dbReference type="EMBL" id="KZ309140">
    <property type="protein sequence ID" value="KAG8237240.1"/>
    <property type="molecule type" value="Genomic_DNA"/>
</dbReference>
<comment type="caution">
    <text evidence="6">The sequence shown here is derived from an EMBL/GenBank/DDBJ whole genome shotgun (WGS) entry which is preliminary data.</text>
</comment>
<evidence type="ECO:0000313" key="7">
    <source>
        <dbReference type="Proteomes" id="UP000792457"/>
    </source>
</evidence>
<sequence>MSSIGNCFLVFTIVCLMVFGRVRTTDDYEEFTIFLQPSSHLLGKESYAYNVEETKKSFTVYWNVPSIMCQSHGIVFNLSDFGIRQNAGDEFRGKTSVILYDPGVFPALLKEERDRKVKMTERNGGVPQNGNLTMHLEKFKADVENVIPDAKFSGIAVIDIEYWRPVWRQNWDSLDIYRQLSRETEKIKHPSWTDGQIEKEAKSNFEKYARIFMEETLKLARELRPGGKWGYYAFPHCFNYDLMPSCNKTVMDENDQIHWLFEASSAIFPSVYLSDKNEGNKGFITGGVAEAMRVVANTSTPVYAYDDTFKSLEIPKSLEADGVMIWGSSDY</sequence>
<keyword evidence="2" id="KW-1015">Disulfide bond</keyword>
<evidence type="ECO:0000313" key="6">
    <source>
        <dbReference type="EMBL" id="KAG8237240.1"/>
    </source>
</evidence>
<evidence type="ECO:0000256" key="5">
    <source>
        <dbReference type="SAM" id="SignalP"/>
    </source>
</evidence>
<dbReference type="SUPFAM" id="SSF51445">
    <property type="entry name" value="(Trans)glycosidases"/>
    <property type="match status" value="1"/>
</dbReference>
<dbReference type="PANTHER" id="PTHR11769:SF35">
    <property type="entry name" value="HYALURONIDASE"/>
    <property type="match status" value="1"/>
</dbReference>
<dbReference type="PRINTS" id="PR00847">
    <property type="entry name" value="HYALURONDASE"/>
</dbReference>
<dbReference type="PANTHER" id="PTHR11769">
    <property type="entry name" value="HYALURONIDASE"/>
    <property type="match status" value="1"/>
</dbReference>
<dbReference type="PRINTS" id="PR00846">
    <property type="entry name" value="GLHYDRLASE56"/>
</dbReference>
<dbReference type="Pfam" id="PF01630">
    <property type="entry name" value="Glyco_hydro_56"/>
    <property type="match status" value="1"/>
</dbReference>
<keyword evidence="5" id="KW-0732">Signal</keyword>
<dbReference type="OrthoDB" id="5796153at2759"/>
<dbReference type="EC" id="3.2.1.35" evidence="4"/>
<feature type="chain" id="PRO_5035448877" description="Hyaluronidase" evidence="5">
    <location>
        <begin position="25"/>
        <end position="331"/>
    </location>
</feature>
<feature type="non-terminal residue" evidence="6">
    <location>
        <position position="1"/>
    </location>
</feature>
<protein>
    <recommendedName>
        <fullName evidence="4">Hyaluronidase</fullName>
        <ecNumber evidence="4">3.2.1.35</ecNumber>
    </recommendedName>
</protein>
<dbReference type="InterPro" id="IPR018155">
    <property type="entry name" value="Hyaluronidase"/>
</dbReference>
<dbReference type="GO" id="GO:0005975">
    <property type="term" value="P:carbohydrate metabolic process"/>
    <property type="evidence" value="ECO:0007669"/>
    <property type="project" value="InterPro"/>
</dbReference>